<feature type="signal peptide" evidence="1">
    <location>
        <begin position="1"/>
        <end position="16"/>
    </location>
</feature>
<feature type="chain" id="PRO_5046178663" evidence="1">
    <location>
        <begin position="17"/>
        <end position="280"/>
    </location>
</feature>
<evidence type="ECO:0000313" key="3">
    <source>
        <dbReference type="Proteomes" id="UP001153292"/>
    </source>
</evidence>
<accession>A0ABN8B4E2</accession>
<protein>
    <submittedName>
        <fullName evidence="2">Uncharacterized protein</fullName>
    </submittedName>
</protein>
<sequence length="280" mass="33793">MLPVLVIVIIIPQCLCKINVDISPLEKDLSIDTYASLNMTKGYKKFDLTELEALGNMTRRLAFFRYYWFHPKHYKTYELVARNCYLSAQTYQSALEEIRKYYHIRFLYSDNLQYEVGYLVHEIVHKYQMMLELYHLVVKRFLAVQDKHFAPVTYMLYMYTNVLEYSMAVIHLCNMLHELEKKYQKKKKISVFDNDVVTQMTRASRGPRNVTVTLPPREPYEGRKETYLDRQAAERKRKRKQMKKDRQQMIISGDWKRTTVNKRPKKGMWPLEYGWSIEYW</sequence>
<reference evidence="2" key="1">
    <citation type="submission" date="2021-12" db="EMBL/GenBank/DDBJ databases">
        <authorList>
            <person name="King R."/>
        </authorList>
    </citation>
    <scope>NUCLEOTIDE SEQUENCE</scope>
</reference>
<keyword evidence="3" id="KW-1185">Reference proteome</keyword>
<evidence type="ECO:0000313" key="2">
    <source>
        <dbReference type="EMBL" id="CAH0404123.1"/>
    </source>
</evidence>
<proteinExistence type="predicted"/>
<name>A0ABN8B4E2_CHISP</name>
<dbReference type="EMBL" id="OU963920">
    <property type="protein sequence ID" value="CAH0404123.1"/>
    <property type="molecule type" value="Genomic_DNA"/>
</dbReference>
<organism evidence="2 3">
    <name type="scientific">Chilo suppressalis</name>
    <name type="common">Asiatic rice borer moth</name>
    <dbReference type="NCBI Taxonomy" id="168631"/>
    <lineage>
        <taxon>Eukaryota</taxon>
        <taxon>Metazoa</taxon>
        <taxon>Ecdysozoa</taxon>
        <taxon>Arthropoda</taxon>
        <taxon>Hexapoda</taxon>
        <taxon>Insecta</taxon>
        <taxon>Pterygota</taxon>
        <taxon>Neoptera</taxon>
        <taxon>Endopterygota</taxon>
        <taxon>Lepidoptera</taxon>
        <taxon>Glossata</taxon>
        <taxon>Ditrysia</taxon>
        <taxon>Pyraloidea</taxon>
        <taxon>Crambidae</taxon>
        <taxon>Crambinae</taxon>
        <taxon>Chilo</taxon>
    </lineage>
</organism>
<keyword evidence="1" id="KW-0732">Signal</keyword>
<evidence type="ECO:0000256" key="1">
    <source>
        <dbReference type="SAM" id="SignalP"/>
    </source>
</evidence>
<dbReference type="Proteomes" id="UP001153292">
    <property type="component" value="Chromosome 27"/>
</dbReference>
<gene>
    <name evidence="2" type="ORF">CHILSU_LOCUS7435</name>
</gene>